<evidence type="ECO:0000313" key="2">
    <source>
        <dbReference type="EMBL" id="GFR93288.1"/>
    </source>
</evidence>
<evidence type="ECO:0000313" key="3">
    <source>
        <dbReference type="Proteomes" id="UP000762676"/>
    </source>
</evidence>
<feature type="compositionally biased region" description="Basic residues" evidence="1">
    <location>
        <begin position="107"/>
        <end position="116"/>
    </location>
</feature>
<feature type="compositionally biased region" description="Basic and acidic residues" evidence="1">
    <location>
        <begin position="73"/>
        <end position="88"/>
    </location>
</feature>
<comment type="caution">
    <text evidence="2">The sequence shown here is derived from an EMBL/GenBank/DDBJ whole genome shotgun (WGS) entry which is preliminary data.</text>
</comment>
<dbReference type="Proteomes" id="UP000762676">
    <property type="component" value="Unassembled WGS sequence"/>
</dbReference>
<name>A0AAV4H878_9GAST</name>
<proteinExistence type="predicted"/>
<evidence type="ECO:0000256" key="1">
    <source>
        <dbReference type="SAM" id="MobiDB-lite"/>
    </source>
</evidence>
<feature type="region of interest" description="Disordered" evidence="1">
    <location>
        <begin position="73"/>
        <end position="176"/>
    </location>
</feature>
<protein>
    <submittedName>
        <fullName evidence="2">Uncharacterized protein</fullName>
    </submittedName>
</protein>
<feature type="compositionally biased region" description="Basic and acidic residues" evidence="1">
    <location>
        <begin position="137"/>
        <end position="151"/>
    </location>
</feature>
<keyword evidence="3" id="KW-1185">Reference proteome</keyword>
<gene>
    <name evidence="2" type="ORF">ElyMa_006222600</name>
</gene>
<dbReference type="AlphaFoldDB" id="A0AAV4H878"/>
<feature type="compositionally biased region" description="Polar residues" evidence="1">
    <location>
        <begin position="156"/>
        <end position="176"/>
    </location>
</feature>
<reference evidence="2 3" key="1">
    <citation type="journal article" date="2021" name="Elife">
        <title>Chloroplast acquisition without the gene transfer in kleptoplastic sea slugs, Plakobranchus ocellatus.</title>
        <authorList>
            <person name="Maeda T."/>
            <person name="Takahashi S."/>
            <person name="Yoshida T."/>
            <person name="Shimamura S."/>
            <person name="Takaki Y."/>
            <person name="Nagai Y."/>
            <person name="Toyoda A."/>
            <person name="Suzuki Y."/>
            <person name="Arimoto A."/>
            <person name="Ishii H."/>
            <person name="Satoh N."/>
            <person name="Nishiyama T."/>
            <person name="Hasebe M."/>
            <person name="Maruyama T."/>
            <person name="Minagawa J."/>
            <person name="Obokata J."/>
            <person name="Shigenobu S."/>
        </authorList>
    </citation>
    <scope>NUCLEOTIDE SEQUENCE [LARGE SCALE GENOMIC DNA]</scope>
</reference>
<accession>A0AAV4H878</accession>
<organism evidence="2 3">
    <name type="scientific">Elysia marginata</name>
    <dbReference type="NCBI Taxonomy" id="1093978"/>
    <lineage>
        <taxon>Eukaryota</taxon>
        <taxon>Metazoa</taxon>
        <taxon>Spiralia</taxon>
        <taxon>Lophotrochozoa</taxon>
        <taxon>Mollusca</taxon>
        <taxon>Gastropoda</taxon>
        <taxon>Heterobranchia</taxon>
        <taxon>Euthyneura</taxon>
        <taxon>Panpulmonata</taxon>
        <taxon>Sacoglossa</taxon>
        <taxon>Placobranchoidea</taxon>
        <taxon>Plakobranchidae</taxon>
        <taxon>Elysia</taxon>
    </lineage>
</organism>
<dbReference type="EMBL" id="BMAT01012490">
    <property type="protein sequence ID" value="GFR93288.1"/>
    <property type="molecule type" value="Genomic_DNA"/>
</dbReference>
<sequence>MNVKLNVTHRDVGATLSWGGITALSWGAPKRADLKSLGIGVSNDLTYNQRQELKKHKEKGHSAYYKNGVLHVDEGPAHHHNQNKDRLYSEVTASSSLTAERPTQARKIARPPRRIKGATQHSERKESARQQQQQQLENRRSTEPNKQDRRMGPSAIRSNLNQNSDNTDCTIVTPKS</sequence>